<dbReference type="RefSeq" id="WP_086745507.1">
    <property type="nucleotide sequence ID" value="NZ_MWPV01000006.1"/>
</dbReference>
<proteinExistence type="predicted"/>
<evidence type="ECO:0000256" key="1">
    <source>
        <dbReference type="SAM" id="Phobius"/>
    </source>
</evidence>
<keyword evidence="3" id="KW-1185">Reference proteome</keyword>
<keyword evidence="1" id="KW-0812">Transmembrane</keyword>
<keyword evidence="1" id="KW-1133">Transmembrane helix</keyword>
<keyword evidence="1" id="KW-0472">Membrane</keyword>
<organism evidence="2 3">
    <name type="scientific">Pseudoalteromonas ulvae</name>
    <dbReference type="NCBI Taxonomy" id="107327"/>
    <lineage>
        <taxon>Bacteria</taxon>
        <taxon>Pseudomonadati</taxon>
        <taxon>Pseudomonadota</taxon>
        <taxon>Gammaproteobacteria</taxon>
        <taxon>Alteromonadales</taxon>
        <taxon>Pseudoalteromonadaceae</taxon>
        <taxon>Pseudoalteromonas</taxon>
    </lineage>
</organism>
<name>A0A244CLW3_PSEDV</name>
<comment type="caution">
    <text evidence="2">The sequence shown here is derived from an EMBL/GenBank/DDBJ whole genome shotgun (WGS) entry which is preliminary data.</text>
</comment>
<dbReference type="EMBL" id="MWPV01000006">
    <property type="protein sequence ID" value="OUL56538.1"/>
    <property type="molecule type" value="Genomic_DNA"/>
</dbReference>
<feature type="transmembrane region" description="Helical" evidence="1">
    <location>
        <begin position="227"/>
        <end position="250"/>
    </location>
</feature>
<feature type="transmembrane region" description="Helical" evidence="1">
    <location>
        <begin position="20"/>
        <end position="37"/>
    </location>
</feature>
<sequence length="263" mass="29513">MAFFFKSQPAAGVSWVANAYWFFLSVFGLVLFSWLGWQGMRYQQFHFDFLYDAMAIADHIAQYGPQNRHFLGFEQLTKIQHVELFNGIASAIHQQGHGLTELTFSSSYGVQPLLTQAEVVHLTDVALLITGFNQVVFCCAVLSVLLLSAPLLWVKSGPLVTRLPVFNPFGLLCLYAGVGFSILLGVVFVGPKAVFYWLHEVVFPAQHQWFFYYQDSLMTTLMKAPDLFGMITLGLLGYIAVITLVCTYGIRSLLAKVKHSYCP</sequence>
<dbReference type="OrthoDB" id="7836096at2"/>
<evidence type="ECO:0008006" key="4">
    <source>
        <dbReference type="Google" id="ProtNLM"/>
    </source>
</evidence>
<reference evidence="2 3" key="1">
    <citation type="submission" date="2017-02" db="EMBL/GenBank/DDBJ databases">
        <title>Pseudoalteromonas ulvae TC14 Genome.</title>
        <authorList>
            <person name="Molmeret M."/>
        </authorList>
    </citation>
    <scope>NUCLEOTIDE SEQUENCE [LARGE SCALE GENOMIC DNA]</scope>
    <source>
        <strain evidence="2">TC14</strain>
    </source>
</reference>
<accession>A0A244CLW3</accession>
<dbReference type="Proteomes" id="UP000194841">
    <property type="component" value="Unassembled WGS sequence"/>
</dbReference>
<feature type="transmembrane region" description="Helical" evidence="1">
    <location>
        <begin position="169"/>
        <end position="189"/>
    </location>
</feature>
<dbReference type="AlphaFoldDB" id="A0A244CLW3"/>
<gene>
    <name evidence="2" type="ORF">B1199_17925</name>
</gene>
<evidence type="ECO:0000313" key="3">
    <source>
        <dbReference type="Proteomes" id="UP000194841"/>
    </source>
</evidence>
<protein>
    <recommendedName>
        <fullName evidence="4">DUF1461 domain-containing protein</fullName>
    </recommendedName>
</protein>
<evidence type="ECO:0000313" key="2">
    <source>
        <dbReference type="EMBL" id="OUL56538.1"/>
    </source>
</evidence>
<feature type="transmembrane region" description="Helical" evidence="1">
    <location>
        <begin position="125"/>
        <end position="149"/>
    </location>
</feature>